<dbReference type="Proteomes" id="UP000324222">
    <property type="component" value="Unassembled WGS sequence"/>
</dbReference>
<gene>
    <name evidence="2" type="ORF">E2C01_092489</name>
</gene>
<protein>
    <submittedName>
        <fullName evidence="2">Uncharacterized protein</fullName>
    </submittedName>
</protein>
<organism evidence="2 3">
    <name type="scientific">Portunus trituberculatus</name>
    <name type="common">Swimming crab</name>
    <name type="synonym">Neptunus trituberculatus</name>
    <dbReference type="NCBI Taxonomy" id="210409"/>
    <lineage>
        <taxon>Eukaryota</taxon>
        <taxon>Metazoa</taxon>
        <taxon>Ecdysozoa</taxon>
        <taxon>Arthropoda</taxon>
        <taxon>Crustacea</taxon>
        <taxon>Multicrustacea</taxon>
        <taxon>Malacostraca</taxon>
        <taxon>Eumalacostraca</taxon>
        <taxon>Eucarida</taxon>
        <taxon>Decapoda</taxon>
        <taxon>Pleocyemata</taxon>
        <taxon>Brachyura</taxon>
        <taxon>Eubrachyura</taxon>
        <taxon>Portunoidea</taxon>
        <taxon>Portunidae</taxon>
        <taxon>Portuninae</taxon>
        <taxon>Portunus</taxon>
    </lineage>
</organism>
<name>A0A5B7JVX6_PORTR</name>
<evidence type="ECO:0000313" key="3">
    <source>
        <dbReference type="Proteomes" id="UP000324222"/>
    </source>
</evidence>
<sequence length="74" mass="8124">MNVNKLLRASLMSPKEPEPRIPHPSSSPATSPCTWRLASRGSAAGERLRRQHRCEGAAGDTLRRSPHSGVENHE</sequence>
<keyword evidence="3" id="KW-1185">Reference proteome</keyword>
<comment type="caution">
    <text evidence="2">The sequence shown here is derived from an EMBL/GenBank/DDBJ whole genome shotgun (WGS) entry which is preliminary data.</text>
</comment>
<dbReference type="EMBL" id="VSRR010108928">
    <property type="protein sequence ID" value="MPC97188.1"/>
    <property type="molecule type" value="Genomic_DNA"/>
</dbReference>
<reference evidence="2 3" key="1">
    <citation type="submission" date="2019-05" db="EMBL/GenBank/DDBJ databases">
        <title>Another draft genome of Portunus trituberculatus and its Hox gene families provides insights of decapod evolution.</title>
        <authorList>
            <person name="Jeong J.-H."/>
            <person name="Song I."/>
            <person name="Kim S."/>
            <person name="Choi T."/>
            <person name="Kim D."/>
            <person name="Ryu S."/>
            <person name="Kim W."/>
        </authorList>
    </citation>
    <scope>NUCLEOTIDE SEQUENCE [LARGE SCALE GENOMIC DNA]</scope>
    <source>
        <tissue evidence="2">Muscle</tissue>
    </source>
</reference>
<feature type="region of interest" description="Disordered" evidence="1">
    <location>
        <begin position="1"/>
        <end position="74"/>
    </location>
</feature>
<proteinExistence type="predicted"/>
<dbReference type="AlphaFoldDB" id="A0A5B7JVX6"/>
<feature type="compositionally biased region" description="Polar residues" evidence="1">
    <location>
        <begin position="24"/>
        <end position="33"/>
    </location>
</feature>
<evidence type="ECO:0000256" key="1">
    <source>
        <dbReference type="SAM" id="MobiDB-lite"/>
    </source>
</evidence>
<accession>A0A5B7JVX6</accession>
<evidence type="ECO:0000313" key="2">
    <source>
        <dbReference type="EMBL" id="MPC97188.1"/>
    </source>
</evidence>